<feature type="compositionally biased region" description="Basic and acidic residues" evidence="1">
    <location>
        <begin position="54"/>
        <end position="67"/>
    </location>
</feature>
<sequence length="67" mass="7589">MTLYHTVNKMVSPKWAQQDELGKMGSTRWSQQNGLNNTNSANWAPTQTEQNGLQDEKLRKLGKERGG</sequence>
<dbReference type="AlphaFoldDB" id="A0A8T0H5Z4"/>
<feature type="region of interest" description="Disordered" evidence="1">
    <location>
        <begin position="21"/>
        <end position="67"/>
    </location>
</feature>
<evidence type="ECO:0000256" key="1">
    <source>
        <dbReference type="SAM" id="MobiDB-lite"/>
    </source>
</evidence>
<keyword evidence="3" id="KW-1185">Reference proteome</keyword>
<gene>
    <name evidence="2" type="ORF">KC19_7G127900</name>
</gene>
<reference evidence="2" key="1">
    <citation type="submission" date="2020-06" db="EMBL/GenBank/DDBJ databases">
        <title>WGS assembly of Ceratodon purpureus strain R40.</title>
        <authorList>
            <person name="Carey S.B."/>
            <person name="Jenkins J."/>
            <person name="Shu S."/>
            <person name="Lovell J.T."/>
            <person name="Sreedasyam A."/>
            <person name="Maumus F."/>
            <person name="Tiley G.P."/>
            <person name="Fernandez-Pozo N."/>
            <person name="Barry K."/>
            <person name="Chen C."/>
            <person name="Wang M."/>
            <person name="Lipzen A."/>
            <person name="Daum C."/>
            <person name="Saski C.A."/>
            <person name="Payton A.C."/>
            <person name="Mcbreen J.C."/>
            <person name="Conrad R.E."/>
            <person name="Kollar L.M."/>
            <person name="Olsson S."/>
            <person name="Huttunen S."/>
            <person name="Landis J.B."/>
            <person name="Wickett N.J."/>
            <person name="Johnson M.G."/>
            <person name="Rensing S.A."/>
            <person name="Grimwood J."/>
            <person name="Schmutz J."/>
            <person name="Mcdaniel S.F."/>
        </authorList>
    </citation>
    <scope>NUCLEOTIDE SEQUENCE</scope>
    <source>
        <strain evidence="2">R40</strain>
    </source>
</reference>
<name>A0A8T0H5Z4_CERPU</name>
<evidence type="ECO:0000313" key="3">
    <source>
        <dbReference type="Proteomes" id="UP000822688"/>
    </source>
</evidence>
<organism evidence="2 3">
    <name type="scientific">Ceratodon purpureus</name>
    <name type="common">Fire moss</name>
    <name type="synonym">Dicranum purpureum</name>
    <dbReference type="NCBI Taxonomy" id="3225"/>
    <lineage>
        <taxon>Eukaryota</taxon>
        <taxon>Viridiplantae</taxon>
        <taxon>Streptophyta</taxon>
        <taxon>Embryophyta</taxon>
        <taxon>Bryophyta</taxon>
        <taxon>Bryophytina</taxon>
        <taxon>Bryopsida</taxon>
        <taxon>Dicranidae</taxon>
        <taxon>Pseudoditrichales</taxon>
        <taxon>Ditrichaceae</taxon>
        <taxon>Ceratodon</taxon>
    </lineage>
</organism>
<dbReference type="EMBL" id="CM026428">
    <property type="protein sequence ID" value="KAG0567346.1"/>
    <property type="molecule type" value="Genomic_DNA"/>
</dbReference>
<evidence type="ECO:0000313" key="2">
    <source>
        <dbReference type="EMBL" id="KAG0567346.1"/>
    </source>
</evidence>
<dbReference type="Proteomes" id="UP000822688">
    <property type="component" value="Chromosome 7"/>
</dbReference>
<proteinExistence type="predicted"/>
<protein>
    <submittedName>
        <fullName evidence="2">Uncharacterized protein</fullName>
    </submittedName>
</protein>
<accession>A0A8T0H5Z4</accession>
<feature type="compositionally biased region" description="Polar residues" evidence="1">
    <location>
        <begin position="27"/>
        <end position="53"/>
    </location>
</feature>
<comment type="caution">
    <text evidence="2">The sequence shown here is derived from an EMBL/GenBank/DDBJ whole genome shotgun (WGS) entry which is preliminary data.</text>
</comment>